<evidence type="ECO:0000313" key="12">
    <source>
        <dbReference type="Proteomes" id="UP001176059"/>
    </source>
</evidence>
<name>A0AA38JCZ1_9AGAR</name>
<dbReference type="InterPro" id="IPR045175">
    <property type="entry name" value="M28_fam"/>
</dbReference>
<dbReference type="SUPFAM" id="SSF53187">
    <property type="entry name" value="Zn-dependent exopeptidases"/>
    <property type="match status" value="1"/>
</dbReference>
<keyword evidence="3 9" id="KW-0645">Protease</keyword>
<dbReference type="PANTHER" id="PTHR12147:SF56">
    <property type="entry name" value="AMINOPEPTIDASE YDR415C-RELATED"/>
    <property type="match status" value="1"/>
</dbReference>
<comment type="cofactor">
    <cofactor evidence="1">
        <name>Zn(2+)</name>
        <dbReference type="ChEBI" id="CHEBI:29105"/>
    </cofactor>
</comment>
<gene>
    <name evidence="11" type="ORF">DFJ43DRAFT_283180</name>
</gene>
<evidence type="ECO:0000256" key="8">
    <source>
        <dbReference type="ARBA" id="ARBA00043962"/>
    </source>
</evidence>
<evidence type="ECO:0000256" key="1">
    <source>
        <dbReference type="ARBA" id="ARBA00001947"/>
    </source>
</evidence>
<keyword evidence="12" id="KW-1185">Reference proteome</keyword>
<evidence type="ECO:0000313" key="11">
    <source>
        <dbReference type="EMBL" id="KAJ3732849.1"/>
    </source>
</evidence>
<keyword evidence="5 9" id="KW-0732">Signal</keyword>
<keyword evidence="6 9" id="KW-0378">Hydrolase</keyword>
<dbReference type="PANTHER" id="PTHR12147">
    <property type="entry name" value="METALLOPEPTIDASE M28 FAMILY MEMBER"/>
    <property type="match status" value="1"/>
</dbReference>
<evidence type="ECO:0000259" key="10">
    <source>
        <dbReference type="Pfam" id="PF04389"/>
    </source>
</evidence>
<reference evidence="11" key="2">
    <citation type="journal article" date="2023" name="Proc. Natl. Acad. Sci. U.S.A.">
        <title>A global phylogenomic analysis of the shiitake genus Lentinula.</title>
        <authorList>
            <person name="Sierra-Patev S."/>
            <person name="Min B."/>
            <person name="Naranjo-Ortiz M."/>
            <person name="Looney B."/>
            <person name="Konkel Z."/>
            <person name="Slot J.C."/>
            <person name="Sakamoto Y."/>
            <person name="Steenwyk J.L."/>
            <person name="Rokas A."/>
            <person name="Carro J."/>
            <person name="Camarero S."/>
            <person name="Ferreira P."/>
            <person name="Molpeceres G."/>
            <person name="Ruiz-Duenas F.J."/>
            <person name="Serrano A."/>
            <person name="Henrissat B."/>
            <person name="Drula E."/>
            <person name="Hughes K.W."/>
            <person name="Mata J.L."/>
            <person name="Ishikawa N.K."/>
            <person name="Vargas-Isla R."/>
            <person name="Ushijima S."/>
            <person name="Smith C.A."/>
            <person name="Donoghue J."/>
            <person name="Ahrendt S."/>
            <person name="Andreopoulos W."/>
            <person name="He G."/>
            <person name="LaButti K."/>
            <person name="Lipzen A."/>
            <person name="Ng V."/>
            <person name="Riley R."/>
            <person name="Sandor L."/>
            <person name="Barry K."/>
            <person name="Martinez A.T."/>
            <person name="Xiao Y."/>
            <person name="Gibbons J.G."/>
            <person name="Terashima K."/>
            <person name="Grigoriev I.V."/>
            <person name="Hibbett D."/>
        </authorList>
    </citation>
    <scope>NUCLEOTIDE SEQUENCE</scope>
    <source>
        <strain evidence="11">ET3784</strain>
    </source>
</reference>
<evidence type="ECO:0000256" key="4">
    <source>
        <dbReference type="ARBA" id="ARBA00022723"/>
    </source>
</evidence>
<dbReference type="AlphaFoldDB" id="A0AA38JCZ1"/>
<dbReference type="GO" id="GO:0046872">
    <property type="term" value="F:metal ion binding"/>
    <property type="evidence" value="ECO:0007669"/>
    <property type="project" value="UniProtKB-KW"/>
</dbReference>
<proteinExistence type="inferred from homology"/>
<dbReference type="Proteomes" id="UP001176059">
    <property type="component" value="Unassembled WGS sequence"/>
</dbReference>
<protein>
    <recommendedName>
        <fullName evidence="9">Peptide hydrolase</fullName>
        <ecNumber evidence="9">3.4.-.-</ecNumber>
    </recommendedName>
</protein>
<evidence type="ECO:0000256" key="9">
    <source>
        <dbReference type="RuleBase" id="RU361240"/>
    </source>
</evidence>
<sequence length="429" mass="48290">MFTLTIKRTALFAALHILVPLVLATSESQVSLSSLSSNSYNQPHLSSTFDNGYDDVDFDEPRLVRFIVEDWHGDAVMLEEPVWVTERVKLDSKRTGDGYIDITEHPNYNPSRYSAAPSPTHVYHPPNSTIVPQILPLLSTQEQRSNLEIFTSFHTRYYKSKTGHASSRWLYQRVLNYTSEYATDALREAVGIELVLYEHKGFKQESVIIRLIPRRSLNSSESVERLHEITIIGAHCDSINNENPFYRSPGADDDGSGTITILEAYRAILQNGYVPLSPLEFHFYAAEEGGLLGSLDISDAYVKAGKDVRGMIEFDMTAWVAAGRPEEIGVVMNGADLALSKYTKLLIEKYLDIPWIETRYPGRAASDYMAWTMAGYQSSHVLEGAWEGVNNGNHHQVTDSIDVSPEFSFEHIMRFTRLAVAFAVELSSY</sequence>
<dbReference type="EMBL" id="JANVFO010000021">
    <property type="protein sequence ID" value="KAJ3732849.1"/>
    <property type="molecule type" value="Genomic_DNA"/>
</dbReference>
<dbReference type="EC" id="3.4.-.-" evidence="9"/>
<dbReference type="GO" id="GO:0008235">
    <property type="term" value="F:metalloexopeptidase activity"/>
    <property type="evidence" value="ECO:0007669"/>
    <property type="project" value="InterPro"/>
</dbReference>
<evidence type="ECO:0000256" key="7">
    <source>
        <dbReference type="ARBA" id="ARBA00022833"/>
    </source>
</evidence>
<dbReference type="Pfam" id="PF04389">
    <property type="entry name" value="Peptidase_M28"/>
    <property type="match status" value="1"/>
</dbReference>
<feature type="domain" description="Peptidase M28" evidence="10">
    <location>
        <begin position="227"/>
        <end position="413"/>
    </location>
</feature>
<keyword evidence="4 9" id="KW-0479">Metal-binding</keyword>
<feature type="signal peptide" evidence="9">
    <location>
        <begin position="1"/>
        <end position="24"/>
    </location>
</feature>
<evidence type="ECO:0000256" key="3">
    <source>
        <dbReference type="ARBA" id="ARBA00022670"/>
    </source>
</evidence>
<dbReference type="GO" id="GO:0006508">
    <property type="term" value="P:proteolysis"/>
    <property type="evidence" value="ECO:0007669"/>
    <property type="project" value="UniProtKB-KW"/>
</dbReference>
<keyword evidence="2" id="KW-0031">Aminopeptidase</keyword>
<comment type="similarity">
    <text evidence="8">Belongs to the peptidase M28 family. M28E subfamily.</text>
</comment>
<evidence type="ECO:0000256" key="6">
    <source>
        <dbReference type="ARBA" id="ARBA00022801"/>
    </source>
</evidence>
<reference evidence="11" key="1">
    <citation type="submission" date="2022-08" db="EMBL/GenBank/DDBJ databases">
        <authorList>
            <consortium name="DOE Joint Genome Institute"/>
            <person name="Min B."/>
            <person name="Sierra-Patev S."/>
            <person name="Naranjo-Ortiz M."/>
            <person name="Looney B."/>
            <person name="Konkel Z."/>
            <person name="Slot J.C."/>
            <person name="Sakamoto Y."/>
            <person name="Steenwyk J.L."/>
            <person name="Rokas A."/>
            <person name="Carro J."/>
            <person name="Camarero S."/>
            <person name="Ferreira P."/>
            <person name="Molpeceres G."/>
            <person name="Ruiz-duenas F.J."/>
            <person name="Serrano A."/>
            <person name="Henrissat B."/>
            <person name="Drula E."/>
            <person name="Hughes K.W."/>
            <person name="Mata J.L."/>
            <person name="Ishikawa N.K."/>
            <person name="Vargas-Isla R."/>
            <person name="Ushijima S."/>
            <person name="Smith C.A."/>
            <person name="Ahrendt S."/>
            <person name="Andreopoulos W."/>
            <person name="He G."/>
            <person name="LaButti K."/>
            <person name="Lipzen A."/>
            <person name="Ng V."/>
            <person name="Riley R."/>
            <person name="Sandor L."/>
            <person name="Barry K."/>
            <person name="Martinez A.T."/>
            <person name="Xiao Y."/>
            <person name="Gibbons J.G."/>
            <person name="Terashima K."/>
            <person name="Hibbett D.S."/>
            <person name="Grigoriev I.V."/>
        </authorList>
    </citation>
    <scope>NUCLEOTIDE SEQUENCE</scope>
    <source>
        <strain evidence="11">ET3784</strain>
    </source>
</reference>
<keyword evidence="7 9" id="KW-0862">Zinc</keyword>
<evidence type="ECO:0000256" key="5">
    <source>
        <dbReference type="ARBA" id="ARBA00022729"/>
    </source>
</evidence>
<dbReference type="InterPro" id="IPR007484">
    <property type="entry name" value="Peptidase_M28"/>
</dbReference>
<dbReference type="GO" id="GO:0004177">
    <property type="term" value="F:aminopeptidase activity"/>
    <property type="evidence" value="ECO:0007669"/>
    <property type="project" value="UniProtKB-KW"/>
</dbReference>
<organism evidence="11 12">
    <name type="scientific">Lentinula guzmanii</name>
    <dbReference type="NCBI Taxonomy" id="2804957"/>
    <lineage>
        <taxon>Eukaryota</taxon>
        <taxon>Fungi</taxon>
        <taxon>Dikarya</taxon>
        <taxon>Basidiomycota</taxon>
        <taxon>Agaricomycotina</taxon>
        <taxon>Agaricomycetes</taxon>
        <taxon>Agaricomycetidae</taxon>
        <taxon>Agaricales</taxon>
        <taxon>Marasmiineae</taxon>
        <taxon>Omphalotaceae</taxon>
        <taxon>Lentinula</taxon>
    </lineage>
</organism>
<accession>A0AA38JCZ1</accession>
<dbReference type="Gene3D" id="3.40.630.10">
    <property type="entry name" value="Zn peptidases"/>
    <property type="match status" value="1"/>
</dbReference>
<evidence type="ECO:0000256" key="2">
    <source>
        <dbReference type="ARBA" id="ARBA00022438"/>
    </source>
</evidence>
<comment type="caution">
    <text evidence="11">The sequence shown here is derived from an EMBL/GenBank/DDBJ whole genome shotgun (WGS) entry which is preliminary data.</text>
</comment>
<feature type="chain" id="PRO_5041482999" description="Peptide hydrolase" evidence="9">
    <location>
        <begin position="25"/>
        <end position="429"/>
    </location>
</feature>